<organism evidence="2 3">
    <name type="scientific">Pyrocoelia pectoralis</name>
    <dbReference type="NCBI Taxonomy" id="417401"/>
    <lineage>
        <taxon>Eukaryota</taxon>
        <taxon>Metazoa</taxon>
        <taxon>Ecdysozoa</taxon>
        <taxon>Arthropoda</taxon>
        <taxon>Hexapoda</taxon>
        <taxon>Insecta</taxon>
        <taxon>Pterygota</taxon>
        <taxon>Neoptera</taxon>
        <taxon>Endopterygota</taxon>
        <taxon>Coleoptera</taxon>
        <taxon>Polyphaga</taxon>
        <taxon>Elateriformia</taxon>
        <taxon>Elateroidea</taxon>
        <taxon>Lampyridae</taxon>
        <taxon>Lampyrinae</taxon>
        <taxon>Pyrocoelia</taxon>
    </lineage>
</organism>
<dbReference type="EMBL" id="JAVRBK010000010">
    <property type="protein sequence ID" value="KAK5638035.1"/>
    <property type="molecule type" value="Genomic_DNA"/>
</dbReference>
<evidence type="ECO:0000313" key="3">
    <source>
        <dbReference type="Proteomes" id="UP001329430"/>
    </source>
</evidence>
<name>A0AAN7USY4_9COLE</name>
<proteinExistence type="predicted"/>
<feature type="compositionally biased region" description="Basic and acidic residues" evidence="1">
    <location>
        <begin position="53"/>
        <end position="63"/>
    </location>
</feature>
<feature type="region of interest" description="Disordered" evidence="1">
    <location>
        <begin position="1"/>
        <end position="65"/>
    </location>
</feature>
<comment type="caution">
    <text evidence="2">The sequence shown here is derived from an EMBL/GenBank/DDBJ whole genome shotgun (WGS) entry which is preliminary data.</text>
</comment>
<sequence length="112" mass="12884">MPKTKRKSGNSEEPPKKISKQDESSVSKLKDQSKKPKTGNRATKQSKSVKSTTKRDLHKDKIHQLKIKVQKGDEAAQKELEGIIKKMEVQNNSSRRSRRKLNMYKNILKPKT</sequence>
<dbReference type="AlphaFoldDB" id="A0AAN7USY4"/>
<evidence type="ECO:0000256" key="1">
    <source>
        <dbReference type="SAM" id="MobiDB-lite"/>
    </source>
</evidence>
<gene>
    <name evidence="2" type="ORF">RI129_012330</name>
</gene>
<evidence type="ECO:0000313" key="2">
    <source>
        <dbReference type="EMBL" id="KAK5638035.1"/>
    </source>
</evidence>
<protein>
    <submittedName>
        <fullName evidence="2">Uncharacterized protein</fullName>
    </submittedName>
</protein>
<keyword evidence="3" id="KW-1185">Reference proteome</keyword>
<accession>A0AAN7USY4</accession>
<feature type="compositionally biased region" description="Basic and acidic residues" evidence="1">
    <location>
        <begin position="9"/>
        <end position="34"/>
    </location>
</feature>
<dbReference type="Proteomes" id="UP001329430">
    <property type="component" value="Chromosome 10"/>
</dbReference>
<reference evidence="2 3" key="1">
    <citation type="journal article" date="2024" name="Insects">
        <title>An Improved Chromosome-Level Genome Assembly of the Firefly Pyrocoelia pectoralis.</title>
        <authorList>
            <person name="Fu X."/>
            <person name="Meyer-Rochow V.B."/>
            <person name="Ballantyne L."/>
            <person name="Zhu X."/>
        </authorList>
    </citation>
    <scope>NUCLEOTIDE SEQUENCE [LARGE SCALE GENOMIC DNA]</scope>
    <source>
        <strain evidence="2">XCY_ONT2</strain>
    </source>
</reference>